<dbReference type="PaxDb" id="195103-CPF_1126"/>
<dbReference type="KEGG" id="cpf:CPF_1126"/>
<dbReference type="InterPro" id="IPR008988">
    <property type="entry name" value="Transcriptional_repressor_C"/>
</dbReference>
<evidence type="ECO:0000313" key="3">
    <source>
        <dbReference type="EMBL" id="ABG83035.1"/>
    </source>
</evidence>
<name>A0A0H2YR13_CLOP1</name>
<protein>
    <submittedName>
        <fullName evidence="3">FeoA family protein</fullName>
    </submittedName>
</protein>
<organism evidence="3 4">
    <name type="scientific">Clostridium perfringens (strain ATCC 13124 / DSM 756 / JCM 1290 / NCIMB 6125 / NCTC 8237 / Type A)</name>
    <dbReference type="NCBI Taxonomy" id="195103"/>
    <lineage>
        <taxon>Bacteria</taxon>
        <taxon>Bacillati</taxon>
        <taxon>Bacillota</taxon>
        <taxon>Clostridia</taxon>
        <taxon>Eubacteriales</taxon>
        <taxon>Clostridiaceae</taxon>
        <taxon>Clostridium</taxon>
    </lineage>
</organism>
<keyword evidence="1" id="KW-0408">Iron</keyword>
<dbReference type="InterPro" id="IPR007167">
    <property type="entry name" value="Fe-transptr_FeoA-like"/>
</dbReference>
<dbReference type="PANTHER" id="PTHR43151:SF1">
    <property type="entry name" value="SSR2333 PROTEIN"/>
    <property type="match status" value="1"/>
</dbReference>
<dbReference type="PANTHER" id="PTHR43151">
    <property type="entry name" value="FEOA FAMILY PROTEIN"/>
    <property type="match status" value="1"/>
</dbReference>
<dbReference type="RefSeq" id="WP_003456171.1">
    <property type="nucleotide sequence ID" value="NC_008261.1"/>
</dbReference>
<evidence type="ECO:0000256" key="1">
    <source>
        <dbReference type="ARBA" id="ARBA00023004"/>
    </source>
</evidence>
<dbReference type="EMBL" id="CP000246">
    <property type="protein sequence ID" value="ABG83035.1"/>
    <property type="molecule type" value="Genomic_DNA"/>
</dbReference>
<dbReference type="STRING" id="195103.CPF_1126"/>
<evidence type="ECO:0000259" key="2">
    <source>
        <dbReference type="SMART" id="SM00899"/>
    </source>
</evidence>
<evidence type="ECO:0000313" key="4">
    <source>
        <dbReference type="Proteomes" id="UP000001823"/>
    </source>
</evidence>
<dbReference type="Gene3D" id="2.30.30.90">
    <property type="match status" value="1"/>
</dbReference>
<dbReference type="Pfam" id="PF04023">
    <property type="entry name" value="FeoA"/>
    <property type="match status" value="1"/>
</dbReference>
<proteinExistence type="predicted"/>
<accession>A0A0H2YR13</accession>
<sequence>MIPMSLTKEGSSIQIERMLINDSLGKRLMEIGISKGNIIDVIKNDTTGLIISISGSRLALDKTLANKIFVKEI</sequence>
<dbReference type="HOGENOM" id="CLU_150646_6_3_9"/>
<dbReference type="GO" id="GO:0046914">
    <property type="term" value="F:transition metal ion binding"/>
    <property type="evidence" value="ECO:0007669"/>
    <property type="project" value="InterPro"/>
</dbReference>
<dbReference type="InterPro" id="IPR038157">
    <property type="entry name" value="FeoA_core_dom"/>
</dbReference>
<gene>
    <name evidence="3" type="ordered locus">CPF_1126</name>
</gene>
<dbReference type="Proteomes" id="UP000001823">
    <property type="component" value="Chromosome"/>
</dbReference>
<reference evidence="3 4" key="1">
    <citation type="journal article" date="2006" name="Genome Res.">
        <title>Skewed genomic variability in strains of the toxigenic bacterial pathogen, Clostridium perfringens.</title>
        <authorList>
            <person name="Myers G.S."/>
            <person name="Rasko D.A."/>
            <person name="Cheung J.K."/>
            <person name="Ravel J."/>
            <person name="Seshadri R."/>
            <person name="Deboy R.T."/>
            <person name="Ren Q."/>
            <person name="Varga J."/>
            <person name="Awad M.M."/>
            <person name="Brinkac L.M."/>
            <person name="Daugherty S.C."/>
            <person name="Haft D.H."/>
            <person name="Dodson R.J."/>
            <person name="Madupu R."/>
            <person name="Nelson W.C."/>
            <person name="Rosovitz M.J."/>
            <person name="Sullivan S.A."/>
            <person name="Khouri H."/>
            <person name="Dimitrov G.I."/>
            <person name="Watkins K.L."/>
            <person name="Mulligan S."/>
            <person name="Benton J."/>
            <person name="Radune D."/>
            <person name="Fisher D.J."/>
            <person name="Atkins H.S."/>
            <person name="Hiscox T."/>
            <person name="Jost B.H."/>
            <person name="Billington S.J."/>
            <person name="Songer J.G."/>
            <person name="McClane B.A."/>
            <person name="Titball R.W."/>
            <person name="Rood J.I."/>
            <person name="Melville S.B."/>
            <person name="Paulsen I.T."/>
        </authorList>
    </citation>
    <scope>NUCLEOTIDE SEQUENCE [LARGE SCALE GENOMIC DNA]</scope>
    <source>
        <strain evidence="4">ATCC 13124 / DSM 756 / JCM 1290 / NCIMB 6125 / NCTC 8237 / S 107 / Type A</strain>
    </source>
</reference>
<dbReference type="InterPro" id="IPR053184">
    <property type="entry name" value="FeoA-like"/>
</dbReference>
<keyword evidence="4" id="KW-1185">Reference proteome</keyword>
<dbReference type="SMART" id="SM00899">
    <property type="entry name" value="FeoA"/>
    <property type="match status" value="1"/>
</dbReference>
<dbReference type="SUPFAM" id="SSF50037">
    <property type="entry name" value="C-terminal domain of transcriptional repressors"/>
    <property type="match status" value="1"/>
</dbReference>
<dbReference type="AlphaFoldDB" id="A0A0H2YR13"/>
<feature type="domain" description="Ferrous iron transporter FeoA-like" evidence="2">
    <location>
        <begin position="2"/>
        <end position="72"/>
    </location>
</feature>
<dbReference type="GeneID" id="93002592"/>